<dbReference type="Proteomes" id="UP000004662">
    <property type="component" value="Chromosome"/>
</dbReference>
<gene>
    <name evidence="1" type="ORF">DFW101_2219</name>
</gene>
<evidence type="ECO:0000313" key="1">
    <source>
        <dbReference type="EMBL" id="EHJ48224.1"/>
    </source>
</evidence>
<dbReference type="OrthoDB" id="5459086at2"/>
<proteinExistence type="predicted"/>
<dbReference type="HOGENOM" id="CLU_2860413_0_0_7"/>
<dbReference type="RefSeq" id="WP_009181603.1">
    <property type="nucleotide sequence ID" value="NZ_CM001368.1"/>
</dbReference>
<evidence type="ECO:0000313" key="2">
    <source>
        <dbReference type="Proteomes" id="UP000004662"/>
    </source>
</evidence>
<accession>G7QA73</accession>
<dbReference type="EMBL" id="CM001368">
    <property type="protein sequence ID" value="EHJ48224.1"/>
    <property type="molecule type" value="Genomic_DNA"/>
</dbReference>
<keyword evidence="2" id="KW-1185">Reference proteome</keyword>
<sequence length="63" mass="6781">MEFTETVVLAGVAYDYDPTCRIALAYCTACAQANEVEVRVENGVPEYPGFVCTHCGAFNSPEG</sequence>
<organism evidence="1 2">
    <name type="scientific">Solidesulfovibrio carbinoliphilus subsp. oakridgensis</name>
    <dbReference type="NCBI Taxonomy" id="694327"/>
    <lineage>
        <taxon>Bacteria</taxon>
        <taxon>Pseudomonadati</taxon>
        <taxon>Thermodesulfobacteriota</taxon>
        <taxon>Desulfovibrionia</taxon>
        <taxon>Desulfovibrionales</taxon>
        <taxon>Desulfovibrionaceae</taxon>
        <taxon>Solidesulfovibrio</taxon>
    </lineage>
</organism>
<protein>
    <submittedName>
        <fullName evidence="1">Uncharacterized protein</fullName>
    </submittedName>
</protein>
<reference evidence="2" key="1">
    <citation type="journal article" date="2015" name="Genome Announc.">
        <title>High-Quality Draft Genome Sequence of Desulfovibrio carbinoliphilus FW-101-2B, an Organic Acid-Oxidizing Sulfate-Reducing Bacterium Isolated from Uranium(VI)-Contaminated Groundwater.</title>
        <authorList>
            <person name="Ramsay B.D."/>
            <person name="Hwang C."/>
            <person name="Woo H.L."/>
            <person name="Carroll S.L."/>
            <person name="Lucas S."/>
            <person name="Han J."/>
            <person name="Lapidus A.L."/>
            <person name="Cheng J.F."/>
            <person name="Goodwin L.A."/>
            <person name="Pitluck S."/>
            <person name="Peters L."/>
            <person name="Chertkov O."/>
            <person name="Held B."/>
            <person name="Detter J.C."/>
            <person name="Han C.S."/>
            <person name="Tapia R."/>
            <person name="Land M.L."/>
            <person name="Hauser L.J."/>
            <person name="Kyrpides N.C."/>
            <person name="Ivanova N.N."/>
            <person name="Mikhailova N."/>
            <person name="Pagani I."/>
            <person name="Woyke T."/>
            <person name="Arkin A.P."/>
            <person name="Dehal P."/>
            <person name="Chivian D."/>
            <person name="Criddle C.S."/>
            <person name="Wu W."/>
            <person name="Chakraborty R."/>
            <person name="Hazen T.C."/>
            <person name="Fields M.W."/>
        </authorList>
    </citation>
    <scope>NUCLEOTIDE SEQUENCE [LARGE SCALE GENOMIC DNA]</scope>
    <source>
        <strain evidence="2">FW-101-2B</strain>
    </source>
</reference>
<dbReference type="AlphaFoldDB" id="G7QA73"/>
<name>G7QA73_9BACT</name>